<evidence type="ECO:0000259" key="1">
    <source>
        <dbReference type="PROSITE" id="PS51471"/>
    </source>
</evidence>
<dbReference type="PANTHER" id="PTHR12463:SF1">
    <property type="entry name" value="2-OXOGLUTARATE AND FE-DEPENDENT OXYGENASE FAMILY PROTEIN"/>
    <property type="match status" value="1"/>
</dbReference>
<dbReference type="GO" id="GO:0032451">
    <property type="term" value="F:demethylase activity"/>
    <property type="evidence" value="ECO:0007669"/>
    <property type="project" value="TreeGrafter"/>
</dbReference>
<dbReference type="AlphaFoldDB" id="A0A2S7IPY2"/>
<dbReference type="InterPro" id="IPR032857">
    <property type="entry name" value="ALKBH4"/>
</dbReference>
<organism evidence="2 3">
    <name type="scientific">Siphonobacter curvatus</name>
    <dbReference type="NCBI Taxonomy" id="2094562"/>
    <lineage>
        <taxon>Bacteria</taxon>
        <taxon>Pseudomonadati</taxon>
        <taxon>Bacteroidota</taxon>
        <taxon>Cytophagia</taxon>
        <taxon>Cytophagales</taxon>
        <taxon>Cytophagaceae</taxon>
        <taxon>Siphonobacter</taxon>
    </lineage>
</organism>
<protein>
    <submittedName>
        <fullName evidence="2">Alpha-ketoglutarate-dependent dioxygenase AlkB</fullName>
    </submittedName>
</protein>
<dbReference type="Pfam" id="PF13532">
    <property type="entry name" value="2OG-FeII_Oxy_2"/>
    <property type="match status" value="1"/>
</dbReference>
<dbReference type="GO" id="GO:0051213">
    <property type="term" value="F:dioxygenase activity"/>
    <property type="evidence" value="ECO:0007669"/>
    <property type="project" value="UniProtKB-KW"/>
</dbReference>
<evidence type="ECO:0000313" key="2">
    <source>
        <dbReference type="EMBL" id="PQA59742.1"/>
    </source>
</evidence>
<dbReference type="InterPro" id="IPR027450">
    <property type="entry name" value="AlkB-like"/>
</dbReference>
<dbReference type="OrthoDB" id="278699at2"/>
<sequence length="228" mass="26775">MLDTPDLILTLSFQIKFLRPTMETPVPGLLLYPDFIDEATEARLLEEIDNQIWIIDYKRRLQYYGYRNELDKPYDLVAFPVEMPPLIQQLSEQIVEQNIVLHRPDQVIINEYTPGEGIKPHKDRNYFDNQICGVNLGSGCIMRFIRGKNVEVIDVEIPRRSLYVMQDEARLKWKHAIPPRKKDVVDGQIKHRERRVSITYRKVKPAKVKPMNPDGKVAQLLKEQFHLV</sequence>
<dbReference type="PROSITE" id="PS51471">
    <property type="entry name" value="FE2OG_OXY"/>
    <property type="match status" value="1"/>
</dbReference>
<accession>A0A2S7IPY2</accession>
<dbReference type="SUPFAM" id="SSF51197">
    <property type="entry name" value="Clavaminate synthase-like"/>
    <property type="match status" value="1"/>
</dbReference>
<gene>
    <name evidence="2" type="ORF">C5O19_08965</name>
</gene>
<keyword evidence="3" id="KW-1185">Reference proteome</keyword>
<comment type="caution">
    <text evidence="2">The sequence shown here is derived from an EMBL/GenBank/DDBJ whole genome shotgun (WGS) entry which is preliminary data.</text>
</comment>
<reference evidence="3" key="1">
    <citation type="submission" date="2018-02" db="EMBL/GenBank/DDBJ databases">
        <title>Genome sequencing of Solimonas sp. HR-BB.</title>
        <authorList>
            <person name="Lee Y."/>
            <person name="Jeon C.O."/>
        </authorList>
    </citation>
    <scope>NUCLEOTIDE SEQUENCE [LARGE SCALE GENOMIC DNA]</scope>
    <source>
        <strain evidence="3">HR-U</strain>
    </source>
</reference>
<dbReference type="PANTHER" id="PTHR12463">
    <property type="entry name" value="OXYGENASE-RELATED"/>
    <property type="match status" value="1"/>
</dbReference>
<dbReference type="Gene3D" id="2.60.120.590">
    <property type="entry name" value="Alpha-ketoglutarate-dependent dioxygenase AlkB-like"/>
    <property type="match status" value="1"/>
</dbReference>
<dbReference type="Proteomes" id="UP000239590">
    <property type="component" value="Unassembled WGS sequence"/>
</dbReference>
<dbReference type="InterPro" id="IPR037151">
    <property type="entry name" value="AlkB-like_sf"/>
</dbReference>
<keyword evidence="2" id="KW-0560">Oxidoreductase</keyword>
<dbReference type="GO" id="GO:0070988">
    <property type="term" value="P:demethylation"/>
    <property type="evidence" value="ECO:0007669"/>
    <property type="project" value="InterPro"/>
</dbReference>
<proteinExistence type="predicted"/>
<name>A0A2S7IPY2_9BACT</name>
<feature type="domain" description="Fe2OG dioxygenase" evidence="1">
    <location>
        <begin position="103"/>
        <end position="204"/>
    </location>
</feature>
<dbReference type="EMBL" id="PTRA01000001">
    <property type="protein sequence ID" value="PQA59742.1"/>
    <property type="molecule type" value="Genomic_DNA"/>
</dbReference>
<evidence type="ECO:0000313" key="3">
    <source>
        <dbReference type="Proteomes" id="UP000239590"/>
    </source>
</evidence>
<keyword evidence="2" id="KW-0223">Dioxygenase</keyword>
<dbReference type="InterPro" id="IPR005123">
    <property type="entry name" value="Oxoglu/Fe-dep_dioxygenase_dom"/>
</dbReference>